<sequence length="621" mass="74357">MKIFFHKILDAETERQYNNFQRNETIKIQHQQKLLVLFLLGVFTIQKGIEQSWASLAFNIFGFIFIIISYKYVKKTSIYYKYLLLMVALIFNFFYPFNRYMDIPPNQDTYLDGYFICLGSLSILNSVEIQAKYIVMIPTLAFNLYVGPYDNNTFWSQCLKFAVMIFMDIQFGIQQEIFKRKQFFKLNINKILQNYFNSQDMFDIFKVKFDEEIKSIKLSSLLEKQKFNQFQQLDFKQRIRKIFIQPKQQTNQLNKKYKNQNTQINLETFLLFFLKELKPKKDFQMFEYLNKNSSQVELEEFLINNFGQNDISTSNSKQIVIYKIHHYKTPQALIIIKQHQISTKMKKLTLKLENYKLIIKYFISIFNSTFKKGLTNLYDFNHISDFSIIQKESLFKEHLSQLNKAWNSFRNMIDFIQLSCDINPLTNFNIFLLLEQVIKSISFLNHDIMTEIEVINKLKNSYVVSNNTKMKQLFLNLFYYILDLNLGKIYIYLEEDQYQNDNMIKVKFKYQCKNIISNQESQHFPIINPMSFSDLKHNSKGISNLEIPISIWLVRLLGPKDKIIIRKSQQQHELEFLLYKILTSDMSLQQHYNLRTENQIIMCIENQQLFTNCVSIQPFIT</sequence>
<dbReference type="EMBL" id="CAJJDN010000161">
    <property type="protein sequence ID" value="CAD8125705.1"/>
    <property type="molecule type" value="Genomic_DNA"/>
</dbReference>
<evidence type="ECO:0000256" key="1">
    <source>
        <dbReference type="SAM" id="Phobius"/>
    </source>
</evidence>
<accession>A0A8S1RG31</accession>
<comment type="caution">
    <text evidence="2">The sequence shown here is derived from an EMBL/GenBank/DDBJ whole genome shotgun (WGS) entry which is preliminary data.</text>
</comment>
<keyword evidence="1" id="KW-0472">Membrane</keyword>
<keyword evidence="1" id="KW-1133">Transmembrane helix</keyword>
<name>A0A8S1RG31_9CILI</name>
<dbReference type="AlphaFoldDB" id="A0A8S1RG31"/>
<feature type="transmembrane region" description="Helical" evidence="1">
    <location>
        <begin position="55"/>
        <end position="73"/>
    </location>
</feature>
<keyword evidence="1" id="KW-0812">Transmembrane</keyword>
<dbReference type="OrthoDB" id="303653at2759"/>
<reference evidence="2" key="1">
    <citation type="submission" date="2021-01" db="EMBL/GenBank/DDBJ databases">
        <authorList>
            <consortium name="Genoscope - CEA"/>
            <person name="William W."/>
        </authorList>
    </citation>
    <scope>NUCLEOTIDE SEQUENCE</scope>
</reference>
<keyword evidence="3" id="KW-1185">Reference proteome</keyword>
<proteinExistence type="predicted"/>
<evidence type="ECO:0000313" key="2">
    <source>
        <dbReference type="EMBL" id="CAD8125705.1"/>
    </source>
</evidence>
<feature type="transmembrane region" description="Helical" evidence="1">
    <location>
        <begin position="80"/>
        <end position="97"/>
    </location>
</feature>
<organism evidence="2 3">
    <name type="scientific">Paramecium sonneborni</name>
    <dbReference type="NCBI Taxonomy" id="65129"/>
    <lineage>
        <taxon>Eukaryota</taxon>
        <taxon>Sar</taxon>
        <taxon>Alveolata</taxon>
        <taxon>Ciliophora</taxon>
        <taxon>Intramacronucleata</taxon>
        <taxon>Oligohymenophorea</taxon>
        <taxon>Peniculida</taxon>
        <taxon>Parameciidae</taxon>
        <taxon>Paramecium</taxon>
    </lineage>
</organism>
<evidence type="ECO:0008006" key="4">
    <source>
        <dbReference type="Google" id="ProtNLM"/>
    </source>
</evidence>
<dbReference type="Proteomes" id="UP000692954">
    <property type="component" value="Unassembled WGS sequence"/>
</dbReference>
<gene>
    <name evidence="2" type="ORF">PSON_ATCC_30995.1.T1610089</name>
</gene>
<protein>
    <recommendedName>
        <fullName evidence="4">Transmembrane protein</fullName>
    </recommendedName>
</protein>
<evidence type="ECO:0000313" key="3">
    <source>
        <dbReference type="Proteomes" id="UP000692954"/>
    </source>
</evidence>